<dbReference type="GO" id="GO:0006511">
    <property type="term" value="P:ubiquitin-dependent protein catabolic process"/>
    <property type="evidence" value="ECO:0007669"/>
    <property type="project" value="TreeGrafter"/>
</dbReference>
<reference evidence="4 5" key="1">
    <citation type="submission" date="2019-09" db="EMBL/GenBank/DDBJ databases">
        <authorList>
            <person name="Brejova B."/>
        </authorList>
    </citation>
    <scope>NUCLEOTIDE SEQUENCE [LARGE SCALE GENOMIC DNA]</scope>
</reference>
<dbReference type="PROSITE" id="PS50089">
    <property type="entry name" value="ZF_RING_2"/>
    <property type="match status" value="1"/>
</dbReference>
<dbReference type="GeneID" id="43582400"/>
<protein>
    <recommendedName>
        <fullName evidence="3">RING-type domain-containing protein</fullName>
    </recommendedName>
</protein>
<dbReference type="Proteomes" id="UP000398389">
    <property type="component" value="Unassembled WGS sequence"/>
</dbReference>
<keyword evidence="5" id="KW-1185">Reference proteome</keyword>
<dbReference type="Pfam" id="PF13639">
    <property type="entry name" value="zf-RING_2"/>
    <property type="match status" value="1"/>
</dbReference>
<evidence type="ECO:0000259" key="3">
    <source>
        <dbReference type="PROSITE" id="PS50089"/>
    </source>
</evidence>
<dbReference type="OrthoDB" id="8062037at2759"/>
<feature type="region of interest" description="Disordered" evidence="2">
    <location>
        <begin position="196"/>
        <end position="215"/>
    </location>
</feature>
<accession>A0A5E8BVH2</accession>
<dbReference type="InterPro" id="IPR051826">
    <property type="entry name" value="E3_ubiquitin-ligase_domain"/>
</dbReference>
<dbReference type="RefSeq" id="XP_031854191.1">
    <property type="nucleotide sequence ID" value="XM_031998300.1"/>
</dbReference>
<dbReference type="EMBL" id="CABVLU010000003">
    <property type="protein sequence ID" value="VVT53457.1"/>
    <property type="molecule type" value="Genomic_DNA"/>
</dbReference>
<gene>
    <name evidence="4" type="ORF">SAPINGB_P003583</name>
</gene>
<keyword evidence="1" id="KW-0479">Metal-binding</keyword>
<dbReference type="PANTHER" id="PTHR22765">
    <property type="entry name" value="RING FINGER AND PROTEASE ASSOCIATED DOMAIN-CONTAINING"/>
    <property type="match status" value="1"/>
</dbReference>
<evidence type="ECO:0000256" key="1">
    <source>
        <dbReference type="PROSITE-ProRule" id="PRU00175"/>
    </source>
</evidence>
<dbReference type="SMART" id="SM00184">
    <property type="entry name" value="RING"/>
    <property type="match status" value="1"/>
</dbReference>
<dbReference type="GO" id="GO:0061630">
    <property type="term" value="F:ubiquitin protein ligase activity"/>
    <property type="evidence" value="ECO:0007669"/>
    <property type="project" value="TreeGrafter"/>
</dbReference>
<feature type="domain" description="RING-type" evidence="3">
    <location>
        <begin position="302"/>
        <end position="373"/>
    </location>
</feature>
<evidence type="ECO:0000256" key="2">
    <source>
        <dbReference type="SAM" id="MobiDB-lite"/>
    </source>
</evidence>
<dbReference type="PANTHER" id="PTHR22765:SF434">
    <property type="entry name" value="GB|AAD18119.1-RELATED"/>
    <property type="match status" value="1"/>
</dbReference>
<keyword evidence="1" id="KW-0863">Zinc-finger</keyword>
<keyword evidence="1" id="KW-0862">Zinc</keyword>
<evidence type="ECO:0000313" key="5">
    <source>
        <dbReference type="Proteomes" id="UP000398389"/>
    </source>
</evidence>
<dbReference type="GO" id="GO:0008270">
    <property type="term" value="F:zinc ion binding"/>
    <property type="evidence" value="ECO:0007669"/>
    <property type="project" value="UniProtKB-KW"/>
</dbReference>
<dbReference type="Gene3D" id="3.30.40.10">
    <property type="entry name" value="Zinc/RING finger domain, C3HC4 (zinc finger)"/>
    <property type="match status" value="1"/>
</dbReference>
<dbReference type="AlphaFoldDB" id="A0A5E8BVH2"/>
<sequence>MVNQTLKGTNCDDEKDITQVSLEEYKIEEYNELNKDDLHKKHPNSMTCELAAFSAPTDKVTNAQINKKRQELVRDQSDNESYDLVDTQSPCEMMTVRPPSISHDSTSTTILERQERTLSQDEFQLSSQYLRRSLSFSSIPSELNLSPNYVVAHCGAQEILEVPCDISKPASNELIGNKGVKSTATNSTNNFIKDIHQPPIQERPDGHSSRHCSGVSDSDFWRDCEREGDKSPRDQRDVVEDISSASSISTRLGFLWRLPSILSTETATSEILATTAGSKNKDTKENKNGEEIIKASSSSVVCAICQEELGMEDDWERHIRKDKVETGLSEFGVRPFQDRLNIRVRVLPCNHVFHDLCISEWLMKCQGICPLCKRDLTQDLMKEATCCS</sequence>
<dbReference type="InterPro" id="IPR001841">
    <property type="entry name" value="Znf_RING"/>
</dbReference>
<dbReference type="SUPFAM" id="SSF57850">
    <property type="entry name" value="RING/U-box"/>
    <property type="match status" value="1"/>
</dbReference>
<dbReference type="InterPro" id="IPR013083">
    <property type="entry name" value="Znf_RING/FYVE/PHD"/>
</dbReference>
<proteinExistence type="predicted"/>
<evidence type="ECO:0000313" key="4">
    <source>
        <dbReference type="EMBL" id="VVT53457.1"/>
    </source>
</evidence>
<organism evidence="4 5">
    <name type="scientific">Magnusiomyces paraingens</name>
    <dbReference type="NCBI Taxonomy" id="2606893"/>
    <lineage>
        <taxon>Eukaryota</taxon>
        <taxon>Fungi</taxon>
        <taxon>Dikarya</taxon>
        <taxon>Ascomycota</taxon>
        <taxon>Saccharomycotina</taxon>
        <taxon>Dipodascomycetes</taxon>
        <taxon>Dipodascales</taxon>
        <taxon>Dipodascaceae</taxon>
        <taxon>Magnusiomyces</taxon>
    </lineage>
</organism>
<name>A0A5E8BVH2_9ASCO</name>